<dbReference type="CDD" id="cd07735">
    <property type="entry name" value="class_II_PDE_MBL-fold"/>
    <property type="match status" value="1"/>
</dbReference>
<gene>
    <name evidence="2" type="ORF">MMIC_P1113</name>
</gene>
<dbReference type="InterPro" id="IPR000396">
    <property type="entry name" value="Pdiesterase2"/>
</dbReference>
<dbReference type="InterPro" id="IPR036866">
    <property type="entry name" value="RibonucZ/Hydroxyglut_hydro"/>
</dbReference>
<sequence length="261" mass="29210">MRIKVLGCYGGQLLGFRLTSFLVNDTILLDAGSPTEAMSLEEQHNIRHICLSHTHLDHIKDIAFLADNRSLKCMNGNSDNPTITIHSLAANNETLRRHFLNGEVWPDFTAIPNRTNPTLKLIDLQAETAFEIDDVRITPIAVNHPVPCTGFLLEQNGMQVIYTADTGNTDRIWEIANAQPNLKAIILDCSFPNAMQHLADISGHLTPNGVMKELQKFNAVGKVPVYLYHMKPETLNIMTAEVEELNVPHLRMLTQVDELLL</sequence>
<dbReference type="RefSeq" id="WP_072659458.1">
    <property type="nucleotide sequence ID" value="NZ_BDFD01000007.1"/>
</dbReference>
<dbReference type="Pfam" id="PF12706">
    <property type="entry name" value="Lactamase_B_2"/>
    <property type="match status" value="1"/>
</dbReference>
<dbReference type="PRINTS" id="PR00388">
    <property type="entry name" value="PDIESTERASE2"/>
</dbReference>
<name>A0A1L8CML8_9PROT</name>
<dbReference type="GO" id="GO:0006198">
    <property type="term" value="P:cAMP catabolic process"/>
    <property type="evidence" value="ECO:0007669"/>
    <property type="project" value="InterPro"/>
</dbReference>
<evidence type="ECO:0000259" key="1">
    <source>
        <dbReference type="Pfam" id="PF12706"/>
    </source>
</evidence>
<dbReference type="PANTHER" id="PTHR42663">
    <property type="entry name" value="HYDROLASE C777.06C-RELATED-RELATED"/>
    <property type="match status" value="1"/>
</dbReference>
<dbReference type="SUPFAM" id="SSF56281">
    <property type="entry name" value="Metallo-hydrolase/oxidoreductase"/>
    <property type="match status" value="1"/>
</dbReference>
<dbReference type="PANTHER" id="PTHR42663:SF6">
    <property type="entry name" value="HYDROLASE C777.06C-RELATED"/>
    <property type="match status" value="1"/>
</dbReference>
<proteinExistence type="predicted"/>
<accession>A0A1L8CML8</accession>
<comment type="caution">
    <text evidence="2">The sequence shown here is derived from an EMBL/GenBank/DDBJ whole genome shotgun (WGS) entry which is preliminary data.</text>
</comment>
<dbReference type="InterPro" id="IPR001279">
    <property type="entry name" value="Metallo-B-lactamas"/>
</dbReference>
<evidence type="ECO:0000313" key="2">
    <source>
        <dbReference type="EMBL" id="GAV20151.1"/>
    </source>
</evidence>
<evidence type="ECO:0000313" key="3">
    <source>
        <dbReference type="Proteomes" id="UP000231632"/>
    </source>
</evidence>
<organism evidence="2 3">
    <name type="scientific">Mariprofundus micogutta</name>
    <dbReference type="NCBI Taxonomy" id="1921010"/>
    <lineage>
        <taxon>Bacteria</taxon>
        <taxon>Pseudomonadati</taxon>
        <taxon>Pseudomonadota</taxon>
        <taxon>Candidatius Mariprofundia</taxon>
        <taxon>Mariprofundales</taxon>
        <taxon>Mariprofundaceae</taxon>
        <taxon>Mariprofundus</taxon>
    </lineage>
</organism>
<dbReference type="GO" id="GO:0004115">
    <property type="term" value="F:3',5'-cyclic-AMP phosphodiesterase activity"/>
    <property type="evidence" value="ECO:0007669"/>
    <property type="project" value="InterPro"/>
</dbReference>
<dbReference type="AlphaFoldDB" id="A0A1L8CML8"/>
<protein>
    <submittedName>
        <fullName evidence="2">Ribonuclease Z</fullName>
    </submittedName>
</protein>
<dbReference type="STRING" id="1921010.MMIC_P1113"/>
<dbReference type="Proteomes" id="UP000231632">
    <property type="component" value="Unassembled WGS sequence"/>
</dbReference>
<keyword evidence="3" id="KW-1185">Reference proteome</keyword>
<dbReference type="EMBL" id="BDFD01000007">
    <property type="protein sequence ID" value="GAV20151.1"/>
    <property type="molecule type" value="Genomic_DNA"/>
</dbReference>
<feature type="domain" description="Metallo-beta-lactamase" evidence="1">
    <location>
        <begin position="39"/>
        <end position="225"/>
    </location>
</feature>
<dbReference type="OrthoDB" id="9803916at2"/>
<reference evidence="2 3" key="1">
    <citation type="journal article" date="2017" name="Arch. Microbiol.">
        <title>Mariprofundus micogutta sp. nov., a novel iron-oxidizing zetaproteobacterium isolated from a deep-sea hydrothermal field at the Bayonnaise knoll of the Izu-Ogasawara arc, and a description of Mariprofundales ord. nov. and Zetaproteobacteria classis nov.</title>
        <authorList>
            <person name="Makita H."/>
            <person name="Tanaka E."/>
            <person name="Mitsunobu S."/>
            <person name="Miyazaki M."/>
            <person name="Nunoura T."/>
            <person name="Uematsu K."/>
            <person name="Takaki Y."/>
            <person name="Nishi S."/>
            <person name="Shimamura S."/>
            <person name="Takai K."/>
        </authorList>
    </citation>
    <scope>NUCLEOTIDE SEQUENCE [LARGE SCALE GENOMIC DNA]</scope>
    <source>
        <strain evidence="2 3">ET2</strain>
    </source>
</reference>
<dbReference type="Gene3D" id="3.60.15.10">
    <property type="entry name" value="Ribonuclease Z/Hydroxyacylglutathione hydrolase-like"/>
    <property type="match status" value="1"/>
</dbReference>